<keyword evidence="3" id="KW-1003">Cell membrane</keyword>
<feature type="transmembrane region" description="Helical" evidence="7">
    <location>
        <begin position="188"/>
        <end position="212"/>
    </location>
</feature>
<feature type="transmembrane region" description="Helical" evidence="7">
    <location>
        <begin position="72"/>
        <end position="95"/>
    </location>
</feature>
<dbReference type="GO" id="GO:0005886">
    <property type="term" value="C:plasma membrane"/>
    <property type="evidence" value="ECO:0007669"/>
    <property type="project" value="UniProtKB-SubCell"/>
</dbReference>
<dbReference type="Pfam" id="PF00528">
    <property type="entry name" value="BPD_transp_1"/>
    <property type="match status" value="1"/>
</dbReference>
<feature type="transmembrane region" description="Helical" evidence="7">
    <location>
        <begin position="7"/>
        <end position="28"/>
    </location>
</feature>
<dbReference type="Gene3D" id="1.10.3720.10">
    <property type="entry name" value="MetI-like"/>
    <property type="match status" value="1"/>
</dbReference>
<comment type="similarity">
    <text evidence="7">Belongs to the binding-protein-dependent transport system permease family.</text>
</comment>
<keyword evidence="10" id="KW-1185">Reference proteome</keyword>
<proteinExistence type="inferred from homology"/>
<evidence type="ECO:0000313" key="9">
    <source>
        <dbReference type="EMBL" id="PRZ44188.1"/>
    </source>
</evidence>
<dbReference type="EMBL" id="PVUE01000001">
    <property type="protein sequence ID" value="PRZ44188.1"/>
    <property type="molecule type" value="Genomic_DNA"/>
</dbReference>
<evidence type="ECO:0000313" key="10">
    <source>
        <dbReference type="Proteomes" id="UP000237752"/>
    </source>
</evidence>
<keyword evidence="5 7" id="KW-1133">Transmembrane helix</keyword>
<gene>
    <name evidence="9" type="ORF">CLV47_101313</name>
</gene>
<feature type="transmembrane region" description="Helical" evidence="7">
    <location>
        <begin position="132"/>
        <end position="149"/>
    </location>
</feature>
<organism evidence="9 10">
    <name type="scientific">Antricoccus suffuscus</name>
    <dbReference type="NCBI Taxonomy" id="1629062"/>
    <lineage>
        <taxon>Bacteria</taxon>
        <taxon>Bacillati</taxon>
        <taxon>Actinomycetota</taxon>
        <taxon>Actinomycetes</taxon>
        <taxon>Geodermatophilales</taxon>
        <taxon>Antricoccaceae</taxon>
        <taxon>Antricoccus</taxon>
    </lineage>
</organism>
<reference evidence="9 10" key="1">
    <citation type="submission" date="2018-03" db="EMBL/GenBank/DDBJ databases">
        <title>Genomic Encyclopedia of Archaeal and Bacterial Type Strains, Phase II (KMG-II): from individual species to whole genera.</title>
        <authorList>
            <person name="Goeker M."/>
        </authorList>
    </citation>
    <scope>NUCLEOTIDE SEQUENCE [LARGE SCALE GENOMIC DNA]</scope>
    <source>
        <strain evidence="9 10">DSM 100065</strain>
    </source>
</reference>
<feature type="transmembrane region" description="Helical" evidence="7">
    <location>
        <begin position="232"/>
        <end position="256"/>
    </location>
</feature>
<dbReference type="PANTHER" id="PTHR43386">
    <property type="entry name" value="OLIGOPEPTIDE TRANSPORT SYSTEM PERMEASE PROTEIN APPC"/>
    <property type="match status" value="1"/>
</dbReference>
<dbReference type="PROSITE" id="PS50928">
    <property type="entry name" value="ABC_TM1"/>
    <property type="match status" value="1"/>
</dbReference>
<feature type="domain" description="ABC transmembrane type-1" evidence="8">
    <location>
        <begin position="68"/>
        <end position="257"/>
    </location>
</feature>
<keyword evidence="2 7" id="KW-0813">Transport</keyword>
<evidence type="ECO:0000259" key="8">
    <source>
        <dbReference type="PROSITE" id="PS50928"/>
    </source>
</evidence>
<evidence type="ECO:0000256" key="1">
    <source>
        <dbReference type="ARBA" id="ARBA00004651"/>
    </source>
</evidence>
<evidence type="ECO:0000256" key="2">
    <source>
        <dbReference type="ARBA" id="ARBA00022448"/>
    </source>
</evidence>
<dbReference type="GO" id="GO:0055085">
    <property type="term" value="P:transmembrane transport"/>
    <property type="evidence" value="ECO:0007669"/>
    <property type="project" value="InterPro"/>
</dbReference>
<dbReference type="InterPro" id="IPR035906">
    <property type="entry name" value="MetI-like_sf"/>
</dbReference>
<dbReference type="CDD" id="cd06261">
    <property type="entry name" value="TM_PBP2"/>
    <property type="match status" value="1"/>
</dbReference>
<dbReference type="Proteomes" id="UP000237752">
    <property type="component" value="Unassembled WGS sequence"/>
</dbReference>
<dbReference type="InterPro" id="IPR000515">
    <property type="entry name" value="MetI-like"/>
</dbReference>
<keyword evidence="4 7" id="KW-0812">Transmembrane</keyword>
<accession>A0A2T1A781</accession>
<keyword evidence="6 7" id="KW-0472">Membrane</keyword>
<evidence type="ECO:0000256" key="7">
    <source>
        <dbReference type="RuleBase" id="RU363032"/>
    </source>
</evidence>
<evidence type="ECO:0000256" key="3">
    <source>
        <dbReference type="ARBA" id="ARBA00022475"/>
    </source>
</evidence>
<dbReference type="InterPro" id="IPR050366">
    <property type="entry name" value="BP-dependent_transpt_permease"/>
</dbReference>
<dbReference type="RefSeq" id="WP_106347230.1">
    <property type="nucleotide sequence ID" value="NZ_PVUE01000001.1"/>
</dbReference>
<evidence type="ECO:0000256" key="5">
    <source>
        <dbReference type="ARBA" id="ARBA00022989"/>
    </source>
</evidence>
<evidence type="ECO:0000256" key="6">
    <source>
        <dbReference type="ARBA" id="ARBA00023136"/>
    </source>
</evidence>
<dbReference type="PANTHER" id="PTHR43386:SF25">
    <property type="entry name" value="PEPTIDE ABC TRANSPORTER PERMEASE PROTEIN"/>
    <property type="match status" value="1"/>
</dbReference>
<comment type="caution">
    <text evidence="9">The sequence shown here is derived from an EMBL/GenBank/DDBJ whole genome shotgun (WGS) entry which is preliminary data.</text>
</comment>
<dbReference type="OrthoDB" id="3531748at2"/>
<dbReference type="SUPFAM" id="SSF161098">
    <property type="entry name" value="MetI-like"/>
    <property type="match status" value="1"/>
</dbReference>
<dbReference type="AlphaFoldDB" id="A0A2T1A781"/>
<comment type="subcellular location">
    <subcellularLocation>
        <location evidence="1 7">Cell membrane</location>
        <topology evidence="1 7">Multi-pass membrane protein</topology>
    </subcellularLocation>
</comment>
<name>A0A2T1A781_9ACTN</name>
<evidence type="ECO:0000256" key="4">
    <source>
        <dbReference type="ARBA" id="ARBA00022692"/>
    </source>
</evidence>
<feature type="transmembrane region" description="Helical" evidence="7">
    <location>
        <begin position="107"/>
        <end position="126"/>
    </location>
</feature>
<sequence length="272" mass="28640">MKRLNPSLIIGGVLVSLVVITAVVSFFWTPYNPILNNGADKFAPISGAHWLGADKFGRDELSRLMAGARTTLLVGIVAVSIAAVIGVPLGIWAAMSRRWVGEVVMRGNDLLLAFPALLLAIMLSAIYKGGTLVAMIAIGIATVPTFARVSRAGTLQVMQTEYVLAARAAGNSRLAIARRHILPNISSLVIVQSSIAFAIAILAEAALSYLGLGTQTPNPSWGIMLLESQDTLYKALSLGLIPGIAIALSVLGFNLLGDGLRDKLDATLVDVQ</sequence>
<protein>
    <submittedName>
        <fullName evidence="9">Peptide/nickel transport system permease protein</fullName>
    </submittedName>
</protein>